<protein>
    <submittedName>
        <fullName evidence="2">Uncharacterized protein</fullName>
    </submittedName>
</protein>
<dbReference type="AlphaFoldDB" id="A0AAE2CFE0"/>
<comment type="caution">
    <text evidence="2">The sequence shown here is derived from an EMBL/GenBank/DDBJ whole genome shotgun (WGS) entry which is preliminary data.</text>
</comment>
<keyword evidence="3" id="KW-1185">Reference proteome</keyword>
<gene>
    <name evidence="2" type="ORF">Salat_2423700</name>
</gene>
<feature type="compositionally biased region" description="Polar residues" evidence="1">
    <location>
        <begin position="75"/>
        <end position="86"/>
    </location>
</feature>
<reference evidence="2" key="1">
    <citation type="submission" date="2020-06" db="EMBL/GenBank/DDBJ databases">
        <authorList>
            <person name="Li T."/>
            <person name="Hu X."/>
            <person name="Zhang T."/>
            <person name="Song X."/>
            <person name="Zhang H."/>
            <person name="Dai N."/>
            <person name="Sheng W."/>
            <person name="Hou X."/>
            <person name="Wei L."/>
        </authorList>
    </citation>
    <scope>NUCLEOTIDE SEQUENCE</scope>
    <source>
        <strain evidence="2">3651</strain>
        <tissue evidence="2">Leaf</tissue>
    </source>
</reference>
<feature type="non-terminal residue" evidence="2">
    <location>
        <position position="1"/>
    </location>
</feature>
<evidence type="ECO:0000313" key="3">
    <source>
        <dbReference type="Proteomes" id="UP001293254"/>
    </source>
</evidence>
<sequence length="144" mass="16163">SALWVLSGECPSDIDFEDESVYFDRADTCLDDEWVHVMPPSAYDSSGDSSYDHIDDRGDDNPSWWAFVQEYYASDSGTPSVNNHSMTIRRPATSGYGTPSQQSPQKEVATPSSCASNDPDLSEKTPSPYIPKYLRRRQPKKPKF</sequence>
<reference evidence="2" key="2">
    <citation type="journal article" date="2024" name="Plant">
        <title>Genomic evolution and insights into agronomic trait innovations of Sesamum species.</title>
        <authorList>
            <person name="Miao H."/>
            <person name="Wang L."/>
            <person name="Qu L."/>
            <person name="Liu H."/>
            <person name="Sun Y."/>
            <person name="Le M."/>
            <person name="Wang Q."/>
            <person name="Wei S."/>
            <person name="Zheng Y."/>
            <person name="Lin W."/>
            <person name="Duan Y."/>
            <person name="Cao H."/>
            <person name="Xiong S."/>
            <person name="Wang X."/>
            <person name="Wei L."/>
            <person name="Li C."/>
            <person name="Ma Q."/>
            <person name="Ju M."/>
            <person name="Zhao R."/>
            <person name="Li G."/>
            <person name="Mu C."/>
            <person name="Tian Q."/>
            <person name="Mei H."/>
            <person name="Zhang T."/>
            <person name="Gao T."/>
            <person name="Zhang H."/>
        </authorList>
    </citation>
    <scope>NUCLEOTIDE SEQUENCE</scope>
    <source>
        <strain evidence="2">3651</strain>
    </source>
</reference>
<dbReference type="Proteomes" id="UP001293254">
    <property type="component" value="Unassembled WGS sequence"/>
</dbReference>
<organism evidence="2 3">
    <name type="scientific">Sesamum alatum</name>
    <dbReference type="NCBI Taxonomy" id="300844"/>
    <lineage>
        <taxon>Eukaryota</taxon>
        <taxon>Viridiplantae</taxon>
        <taxon>Streptophyta</taxon>
        <taxon>Embryophyta</taxon>
        <taxon>Tracheophyta</taxon>
        <taxon>Spermatophyta</taxon>
        <taxon>Magnoliopsida</taxon>
        <taxon>eudicotyledons</taxon>
        <taxon>Gunneridae</taxon>
        <taxon>Pentapetalae</taxon>
        <taxon>asterids</taxon>
        <taxon>lamiids</taxon>
        <taxon>Lamiales</taxon>
        <taxon>Pedaliaceae</taxon>
        <taxon>Sesamum</taxon>
    </lineage>
</organism>
<accession>A0AAE2CFE0</accession>
<evidence type="ECO:0000313" key="2">
    <source>
        <dbReference type="EMBL" id="KAK4420108.1"/>
    </source>
</evidence>
<feature type="compositionally biased region" description="Polar residues" evidence="1">
    <location>
        <begin position="95"/>
        <end position="116"/>
    </location>
</feature>
<dbReference type="EMBL" id="JACGWO010000009">
    <property type="protein sequence ID" value="KAK4420108.1"/>
    <property type="molecule type" value="Genomic_DNA"/>
</dbReference>
<evidence type="ECO:0000256" key="1">
    <source>
        <dbReference type="SAM" id="MobiDB-lite"/>
    </source>
</evidence>
<feature type="region of interest" description="Disordered" evidence="1">
    <location>
        <begin position="75"/>
        <end position="144"/>
    </location>
</feature>
<name>A0AAE2CFE0_9LAMI</name>
<feature type="compositionally biased region" description="Basic residues" evidence="1">
    <location>
        <begin position="133"/>
        <end position="144"/>
    </location>
</feature>
<proteinExistence type="predicted"/>